<feature type="domain" description="Prephenate/arogenate dehydrogenase" evidence="3">
    <location>
        <begin position="2"/>
        <end position="280"/>
    </location>
</feature>
<dbReference type="GO" id="GO:0004665">
    <property type="term" value="F:prephenate dehydrogenase (NADP+) activity"/>
    <property type="evidence" value="ECO:0007669"/>
    <property type="project" value="InterPro"/>
</dbReference>
<dbReference type="FunFam" id="3.40.50.720:FF:000208">
    <property type="entry name" value="Prephenate dehydrogenase"/>
    <property type="match status" value="1"/>
</dbReference>
<keyword evidence="2" id="KW-0175">Coiled coil</keyword>
<dbReference type="InterPro" id="IPR003099">
    <property type="entry name" value="Prephen_DH"/>
</dbReference>
<dbReference type="SUPFAM" id="SSF51735">
    <property type="entry name" value="NAD(P)-binding Rossmann-fold domains"/>
    <property type="match status" value="1"/>
</dbReference>
<protein>
    <submittedName>
        <fullName evidence="4">Prephenate dehydrogenase/arogenate dehydrogenase family protein</fullName>
    </submittedName>
</protein>
<organism evidence="4 5">
    <name type="scientific">Paludibaculum fermentans</name>
    <dbReference type="NCBI Taxonomy" id="1473598"/>
    <lineage>
        <taxon>Bacteria</taxon>
        <taxon>Pseudomonadati</taxon>
        <taxon>Acidobacteriota</taxon>
        <taxon>Terriglobia</taxon>
        <taxon>Bryobacterales</taxon>
        <taxon>Bryobacteraceae</taxon>
        <taxon>Paludibaculum</taxon>
    </lineage>
</organism>
<keyword evidence="1" id="KW-0560">Oxidoreductase</keyword>
<dbReference type="InterPro" id="IPR046826">
    <property type="entry name" value="PDH_N"/>
</dbReference>
<dbReference type="GO" id="GO:0008977">
    <property type="term" value="F:prephenate dehydrogenase (NAD+) activity"/>
    <property type="evidence" value="ECO:0007669"/>
    <property type="project" value="InterPro"/>
</dbReference>
<keyword evidence="5" id="KW-1185">Reference proteome</keyword>
<evidence type="ECO:0000256" key="2">
    <source>
        <dbReference type="SAM" id="Coils"/>
    </source>
</evidence>
<dbReference type="KEGG" id="pfer:IRI77_34790"/>
<dbReference type="AlphaFoldDB" id="A0A7S7SLA1"/>
<accession>A0A7S7SLA1</accession>
<dbReference type="Gene3D" id="3.40.50.720">
    <property type="entry name" value="NAD(P)-binding Rossmann-like Domain"/>
    <property type="match status" value="1"/>
</dbReference>
<dbReference type="Pfam" id="PF20463">
    <property type="entry name" value="PDH_C"/>
    <property type="match status" value="1"/>
</dbReference>
<dbReference type="Pfam" id="PF02153">
    <property type="entry name" value="PDH_N"/>
    <property type="match status" value="1"/>
</dbReference>
<evidence type="ECO:0000259" key="3">
    <source>
        <dbReference type="PROSITE" id="PS51176"/>
    </source>
</evidence>
<dbReference type="Proteomes" id="UP000593892">
    <property type="component" value="Chromosome"/>
</dbReference>
<dbReference type="Gene3D" id="1.10.3660.10">
    <property type="entry name" value="6-phosphogluconate dehydrogenase C-terminal like domain"/>
    <property type="match status" value="1"/>
</dbReference>
<dbReference type="InterPro" id="IPR050812">
    <property type="entry name" value="Preph/Arog_dehydrog"/>
</dbReference>
<dbReference type="GO" id="GO:0070403">
    <property type="term" value="F:NAD+ binding"/>
    <property type="evidence" value="ECO:0007669"/>
    <property type="project" value="InterPro"/>
</dbReference>
<evidence type="ECO:0000256" key="1">
    <source>
        <dbReference type="ARBA" id="ARBA00023002"/>
    </source>
</evidence>
<dbReference type="EMBL" id="CP063849">
    <property type="protein sequence ID" value="QOY87850.1"/>
    <property type="molecule type" value="Genomic_DNA"/>
</dbReference>
<dbReference type="SUPFAM" id="SSF48179">
    <property type="entry name" value="6-phosphogluconate dehydrogenase C-terminal domain-like"/>
    <property type="match status" value="1"/>
</dbReference>
<evidence type="ECO:0000313" key="4">
    <source>
        <dbReference type="EMBL" id="QOY87850.1"/>
    </source>
</evidence>
<evidence type="ECO:0000313" key="5">
    <source>
        <dbReference type="Proteomes" id="UP000593892"/>
    </source>
</evidence>
<reference evidence="4 5" key="1">
    <citation type="submission" date="2020-10" db="EMBL/GenBank/DDBJ databases">
        <title>Complete genome sequence of Paludibaculum fermentans P105T, a facultatively anaerobic acidobacterium capable of dissimilatory Fe(III) reduction.</title>
        <authorList>
            <person name="Dedysh S.N."/>
            <person name="Beletsky A.V."/>
            <person name="Kulichevskaya I.S."/>
            <person name="Mardanov A.V."/>
            <person name="Ravin N.V."/>
        </authorList>
    </citation>
    <scope>NUCLEOTIDE SEQUENCE [LARGE SCALE GENOMIC DNA]</scope>
    <source>
        <strain evidence="4 5">P105</strain>
    </source>
</reference>
<dbReference type="RefSeq" id="WP_194449517.1">
    <property type="nucleotide sequence ID" value="NZ_CP063849.1"/>
</dbReference>
<proteinExistence type="predicted"/>
<dbReference type="InterPro" id="IPR036291">
    <property type="entry name" value="NAD(P)-bd_dom_sf"/>
</dbReference>
<dbReference type="PANTHER" id="PTHR21363">
    <property type="entry name" value="PREPHENATE DEHYDROGENASE"/>
    <property type="match status" value="1"/>
</dbReference>
<feature type="coiled-coil region" evidence="2">
    <location>
        <begin position="243"/>
        <end position="270"/>
    </location>
</feature>
<dbReference type="InterPro" id="IPR046825">
    <property type="entry name" value="PDH_C"/>
</dbReference>
<dbReference type="InterPro" id="IPR008927">
    <property type="entry name" value="6-PGluconate_DH-like_C_sf"/>
</dbReference>
<dbReference type="PANTHER" id="PTHR21363:SF0">
    <property type="entry name" value="PREPHENATE DEHYDROGENASE [NADP(+)]"/>
    <property type="match status" value="1"/>
</dbReference>
<gene>
    <name evidence="4" type="ORF">IRI77_34790</name>
</gene>
<sequence length="280" mass="29929">METVAIVGVGLIGGSFALALREAGFGGRIIGVSSERTIAEALRYRVIDEGLSLDRACAQADLVYLAGPIHSILETIPQLDAFVKEGALVTDAGSTKQRIADCGAQLRRAQFLGGHPMAGKESRGVQAAEGQLFAGRPYLLTPKAEADLETPASRAFVNWVRKIGAVPRVLSPAQHDRIVAHSSHLPQLLSTTLSGSLGRNPDSEQIAAAAGPGLVDSTRLALSGWDIWRDILETNRPSILEALDLFIAEAQALRARYATAELEADFAQGKEFALRLRKSR</sequence>
<dbReference type="GO" id="GO:0006571">
    <property type="term" value="P:tyrosine biosynthetic process"/>
    <property type="evidence" value="ECO:0007669"/>
    <property type="project" value="InterPro"/>
</dbReference>
<dbReference type="PROSITE" id="PS51176">
    <property type="entry name" value="PDH_ADH"/>
    <property type="match status" value="1"/>
</dbReference>
<name>A0A7S7SLA1_PALFE</name>